<dbReference type="InterPro" id="IPR015943">
    <property type="entry name" value="WD40/YVTN_repeat-like_dom_sf"/>
</dbReference>
<dbReference type="Pfam" id="PF13360">
    <property type="entry name" value="PQQ_2"/>
    <property type="match status" value="2"/>
</dbReference>
<name>A0ABX5ASB8_9MICO</name>
<evidence type="ECO:0000313" key="3">
    <source>
        <dbReference type="Proteomes" id="UP000237755"/>
    </source>
</evidence>
<proteinExistence type="predicted"/>
<dbReference type="PANTHER" id="PTHR34512:SF30">
    <property type="entry name" value="OUTER MEMBRANE PROTEIN ASSEMBLY FACTOR BAMB"/>
    <property type="match status" value="1"/>
</dbReference>
<dbReference type="SMART" id="SM00564">
    <property type="entry name" value="PQQ"/>
    <property type="match status" value="7"/>
</dbReference>
<accession>A0ABX5ASB8</accession>
<evidence type="ECO:0000313" key="2">
    <source>
        <dbReference type="EMBL" id="PPL14555.1"/>
    </source>
</evidence>
<dbReference type="SUPFAM" id="SSF50998">
    <property type="entry name" value="Quinoprotein alcohol dehydrogenase-like"/>
    <property type="match status" value="1"/>
</dbReference>
<dbReference type="PANTHER" id="PTHR34512">
    <property type="entry name" value="CELL SURFACE PROTEIN"/>
    <property type="match status" value="1"/>
</dbReference>
<dbReference type="InterPro" id="IPR011047">
    <property type="entry name" value="Quinoprotein_ADH-like_sf"/>
</dbReference>
<evidence type="ECO:0000259" key="1">
    <source>
        <dbReference type="Pfam" id="PF13360"/>
    </source>
</evidence>
<dbReference type="Gene3D" id="2.40.10.480">
    <property type="match status" value="1"/>
</dbReference>
<dbReference type="EMBL" id="MPZN01000088">
    <property type="protein sequence ID" value="PPL14555.1"/>
    <property type="molecule type" value="Genomic_DNA"/>
</dbReference>
<dbReference type="InterPro" id="IPR018391">
    <property type="entry name" value="PQQ_b-propeller_rpt"/>
</dbReference>
<feature type="domain" description="Pyrrolo-quinoline quinone repeat" evidence="1">
    <location>
        <begin position="212"/>
        <end position="401"/>
    </location>
</feature>
<gene>
    <name evidence="2" type="ORF">GY24_16015</name>
</gene>
<keyword evidence="3" id="KW-1185">Reference proteome</keyword>
<reference evidence="2 3" key="1">
    <citation type="journal article" date="2008" name="Int. J. Syst. Evol. Microbiol.">
        <title>Leifsonia pindariensis sp. nov., isolated from the Pindari glacier of the Indian Himalayas, and emended description of the genus Leifsonia.</title>
        <authorList>
            <person name="Reddy G.S."/>
            <person name="Prabagaran S.R."/>
            <person name="Shivaji S."/>
        </authorList>
    </citation>
    <scope>NUCLEOTIDE SEQUENCE [LARGE SCALE GENOMIC DNA]</scope>
    <source>
        <strain evidence="2 3">PON 10</strain>
    </source>
</reference>
<dbReference type="Gene3D" id="2.130.10.10">
    <property type="entry name" value="YVTN repeat-like/Quinoprotein amine dehydrogenase"/>
    <property type="match status" value="2"/>
</dbReference>
<comment type="caution">
    <text evidence="2">The sequence shown here is derived from an EMBL/GenBank/DDBJ whole genome shotgun (WGS) entry which is preliminary data.</text>
</comment>
<dbReference type="InterPro" id="IPR002372">
    <property type="entry name" value="PQQ_rpt_dom"/>
</dbReference>
<organism evidence="2 3">
    <name type="scientific">Microterricola pindariensis</name>
    <dbReference type="NCBI Taxonomy" id="478010"/>
    <lineage>
        <taxon>Bacteria</taxon>
        <taxon>Bacillati</taxon>
        <taxon>Actinomycetota</taxon>
        <taxon>Actinomycetes</taxon>
        <taxon>Micrococcales</taxon>
        <taxon>Microbacteriaceae</taxon>
        <taxon>Microterricola</taxon>
    </lineage>
</organism>
<sequence length="403" mass="40395">MLTSLLVLVVLVAAVAVVIAAIVLVRGEPVGGADAAGAGAAEGAAVGEGAAAASGPGSLAWASPLGAESWGTPAIAGDLVLAGANNGVLSAFTHADGEKAWEFDTGGQIRSAALVGGDAIYVTSDGGMVFALAVDGSELWRVDTGAGPVRRVWDDFGSRPALLGDALFVGTADGRLLALAASDGSQLWEYATGAPMRSDLTTGDGRVYAIGRDGVVHAVDAASGTAVWAKPLRGDGTTSPGFRDGVLVVGSRALHVLGLDAATGEELWSSSYGASWVQSGATIVGDRVTIGSSDIGEVRQFDLATGAPAWVATIGGWPWGIPAHFDGVYYASNISTEGMQPWEASLFALDGASGDVLWSAATGPAAEWAVDGQSMFGIAGSPVVADDLVIVAGLDGVLSAFRR</sequence>
<feature type="domain" description="Pyrrolo-quinoline quinone repeat" evidence="1">
    <location>
        <begin position="56"/>
        <end position="197"/>
    </location>
</feature>
<dbReference type="Proteomes" id="UP000237755">
    <property type="component" value="Unassembled WGS sequence"/>
</dbReference>
<protein>
    <recommendedName>
        <fullName evidence="1">Pyrrolo-quinoline quinone repeat domain-containing protein</fullName>
    </recommendedName>
</protein>